<evidence type="ECO:0000259" key="2">
    <source>
        <dbReference type="Pfam" id="PF13796"/>
    </source>
</evidence>
<dbReference type="GO" id="GO:0016301">
    <property type="term" value="F:kinase activity"/>
    <property type="evidence" value="ECO:0007669"/>
    <property type="project" value="UniProtKB-KW"/>
</dbReference>
<accession>A0A6P1D0R3</accession>
<organism evidence="3 4">
    <name type="scientific">Nocardia cyriacigeorgica</name>
    <dbReference type="NCBI Taxonomy" id="135487"/>
    <lineage>
        <taxon>Bacteria</taxon>
        <taxon>Bacillati</taxon>
        <taxon>Actinomycetota</taxon>
        <taxon>Actinomycetes</taxon>
        <taxon>Mycobacteriales</taxon>
        <taxon>Nocardiaceae</taxon>
        <taxon>Nocardia</taxon>
    </lineage>
</organism>
<reference evidence="3 4" key="1">
    <citation type="submission" date="2020-01" db="EMBL/GenBank/DDBJ databases">
        <title>Genetics and antimicrobial susceptibilities of Nocardia species isolated from the soil; a comparison with species isolated from humans.</title>
        <authorList>
            <person name="Carrasco G."/>
            <person name="Monzon S."/>
            <person name="Sansegundo M."/>
            <person name="Garcia E."/>
            <person name="Garrido N."/>
            <person name="Medina M.J."/>
            <person name="Villalon P."/>
            <person name="Ramirez-Arocha A.C."/>
            <person name="Jimenez P."/>
            <person name="Cuesta I."/>
            <person name="Valdezate S."/>
        </authorList>
    </citation>
    <scope>NUCLEOTIDE SEQUENCE [LARGE SCALE GENOMIC DNA]</scope>
    <source>
        <strain evidence="3 4">CNM20110626</strain>
    </source>
</reference>
<feature type="non-terminal residue" evidence="3">
    <location>
        <position position="1"/>
    </location>
</feature>
<dbReference type="RefSeq" id="WP_175587316.1">
    <property type="nucleotide sequence ID" value="NZ_JAAGVB010000450.1"/>
</dbReference>
<dbReference type="Pfam" id="PF13796">
    <property type="entry name" value="Sensor"/>
    <property type="match status" value="1"/>
</dbReference>
<feature type="non-terminal residue" evidence="3">
    <location>
        <position position="101"/>
    </location>
</feature>
<comment type="caution">
    <text evidence="3">The sequence shown here is derived from an EMBL/GenBank/DDBJ whole genome shotgun (WGS) entry which is preliminary data.</text>
</comment>
<dbReference type="EMBL" id="JAAGVB010000450">
    <property type="protein sequence ID" value="NEW37146.1"/>
    <property type="molecule type" value="Genomic_DNA"/>
</dbReference>
<keyword evidence="3" id="KW-0808">Transferase</keyword>
<evidence type="ECO:0000313" key="3">
    <source>
        <dbReference type="EMBL" id="NEW37146.1"/>
    </source>
</evidence>
<proteinExistence type="predicted"/>
<dbReference type="Proteomes" id="UP000471166">
    <property type="component" value="Unassembled WGS sequence"/>
</dbReference>
<dbReference type="InterPro" id="IPR025828">
    <property type="entry name" value="Put_sensor_dom"/>
</dbReference>
<feature type="transmembrane region" description="Helical" evidence="1">
    <location>
        <begin position="81"/>
        <end position="99"/>
    </location>
</feature>
<name>A0A6P1D0R3_9NOCA</name>
<feature type="transmembrane region" description="Helical" evidence="1">
    <location>
        <begin position="12"/>
        <end position="44"/>
    </location>
</feature>
<keyword evidence="1" id="KW-0472">Membrane</keyword>
<gene>
    <name evidence="3" type="ORF">GV791_32020</name>
</gene>
<keyword evidence="1" id="KW-0812">Transmembrane</keyword>
<keyword evidence="3" id="KW-0418">Kinase</keyword>
<feature type="domain" description="Putative sensor" evidence="2">
    <location>
        <begin position="2"/>
        <end position="101"/>
    </location>
</feature>
<sequence length="101" mass="11156">FLKSAFTDLPSWRALAFVVVQGIVGMVGGYFVLIATAMIGFTAISPLPWYLLNPTNIDENGVERHSLAQFGDFYIDTWPRVLGFAALGVIGCFALPWLFRV</sequence>
<keyword evidence="1" id="KW-1133">Transmembrane helix</keyword>
<evidence type="ECO:0000256" key="1">
    <source>
        <dbReference type="SAM" id="Phobius"/>
    </source>
</evidence>
<protein>
    <submittedName>
        <fullName evidence="3">Sensor histidine kinase</fullName>
    </submittedName>
</protein>
<evidence type="ECO:0000313" key="4">
    <source>
        <dbReference type="Proteomes" id="UP000471166"/>
    </source>
</evidence>
<dbReference type="AlphaFoldDB" id="A0A6P1D0R3"/>